<keyword evidence="5" id="KW-1185">Reference proteome</keyword>
<evidence type="ECO:0000313" key="1">
    <source>
        <dbReference type="EMBL" id="PWY57046.1"/>
    </source>
</evidence>
<organism evidence="1 4">
    <name type="scientific">Legionella qingyii</name>
    <dbReference type="NCBI Taxonomy" id="2184757"/>
    <lineage>
        <taxon>Bacteria</taxon>
        <taxon>Pseudomonadati</taxon>
        <taxon>Pseudomonadota</taxon>
        <taxon>Gammaproteobacteria</taxon>
        <taxon>Legionellales</taxon>
        <taxon>Legionellaceae</taxon>
        <taxon>Legionella</taxon>
    </lineage>
</organism>
<reference evidence="3 5" key="2">
    <citation type="submission" date="2018-12" db="EMBL/GenBank/DDBJ databases">
        <title>Legionella sp,whole genome shotgun sequence.</title>
        <authorList>
            <person name="Wu H."/>
        </authorList>
    </citation>
    <scope>NUCLEOTIDE SEQUENCE [LARGE SCALE GENOMIC DNA]</scope>
    <source>
        <strain evidence="5">km489</strain>
        <strain evidence="3">Km489</strain>
    </source>
</reference>
<dbReference type="AlphaFoldDB" id="A0A317U812"/>
<dbReference type="RefSeq" id="WP_110141169.1">
    <property type="nucleotide sequence ID" value="NZ_QHJG01000002.1"/>
</dbReference>
<evidence type="ECO:0000313" key="4">
    <source>
        <dbReference type="Proteomes" id="UP000247152"/>
    </source>
</evidence>
<evidence type="ECO:0000313" key="2">
    <source>
        <dbReference type="EMBL" id="PWY57333.1"/>
    </source>
</evidence>
<gene>
    <name evidence="2" type="ORF">DGG96_01035</name>
    <name evidence="1" type="ORF">DGG96_03390</name>
    <name evidence="3" type="ORF">ELY20_00440</name>
</gene>
<name>A0A317U812_9GAMM</name>
<evidence type="ECO:0008006" key="6">
    <source>
        <dbReference type="Google" id="ProtNLM"/>
    </source>
</evidence>
<reference evidence="1 4" key="1">
    <citation type="submission" date="2018-05" db="EMBL/GenBank/DDBJ databases">
        <title>Legionella qingyii sp.nov., whole genome shotgun sequence.</title>
        <authorList>
            <person name="Wu H."/>
            <person name="Zhu Q."/>
            <person name="Hu C."/>
        </authorList>
    </citation>
    <scope>NUCLEOTIDE SEQUENCE [LARGE SCALE GENOMIC DNA]</scope>
    <source>
        <strain evidence="1 4">HEB18</strain>
    </source>
</reference>
<dbReference type="Proteomes" id="UP000247152">
    <property type="component" value="Unassembled WGS sequence"/>
</dbReference>
<dbReference type="EMBL" id="QHJG01000002">
    <property type="protein sequence ID" value="PWY57333.1"/>
    <property type="molecule type" value="Genomic_DNA"/>
</dbReference>
<evidence type="ECO:0000313" key="5">
    <source>
        <dbReference type="Proteomes" id="UP000287374"/>
    </source>
</evidence>
<accession>A0A317U812</accession>
<evidence type="ECO:0000313" key="3">
    <source>
        <dbReference type="EMBL" id="RUR26422.1"/>
    </source>
</evidence>
<dbReference type="OrthoDB" id="5650316at2"/>
<dbReference type="EMBL" id="RZGX01000001">
    <property type="protein sequence ID" value="RUR26422.1"/>
    <property type="molecule type" value="Genomic_DNA"/>
</dbReference>
<dbReference type="Proteomes" id="UP000287374">
    <property type="component" value="Unassembled WGS sequence"/>
</dbReference>
<proteinExistence type="predicted"/>
<sequence>MTPQEEALWQAITKKEYEKVKTLITDYPELVNAVNTNGRTLLMRVVLLLTPPLDLIEFIAKQPDLSFESAKATKTTMSVILSTGRPEILELFANDPRIIFDGENLAYATAKKYVGSVASEKIEKYTKMLTIVRDATIRQAIMTDDPSLLERLEKEGDNLAQPLSDGKFPARLITKECPAPNVKLWFQSQVGKNGASIANHVDSFFSHTYKMQEIEKEMEEVNRRMLESNIKLFDKTYDSTMTQMEHVVSSLSLTN</sequence>
<protein>
    <recommendedName>
        <fullName evidence="6">Ankyrin repeat domain-containing protein</fullName>
    </recommendedName>
</protein>
<comment type="caution">
    <text evidence="1">The sequence shown here is derived from an EMBL/GenBank/DDBJ whole genome shotgun (WGS) entry which is preliminary data.</text>
</comment>
<dbReference type="EMBL" id="QHJG01000004">
    <property type="protein sequence ID" value="PWY57046.1"/>
    <property type="molecule type" value="Genomic_DNA"/>
</dbReference>